<evidence type="ECO:0000313" key="2">
    <source>
        <dbReference type="Proteomes" id="UP000223102"/>
    </source>
</evidence>
<protein>
    <submittedName>
        <fullName evidence="1">Uncharacterized protein</fullName>
    </submittedName>
</protein>
<evidence type="ECO:0000313" key="1">
    <source>
        <dbReference type="EMBL" id="AKQ08415.1"/>
    </source>
</evidence>
<proteinExistence type="predicted"/>
<name>A0A218KBY3_9CAUD</name>
<organism evidence="1 2">
    <name type="scientific">Bacillus phage PBC2</name>
    <dbReference type="NCBI Taxonomy" id="1675029"/>
    <lineage>
        <taxon>Viruses</taxon>
        <taxon>Duplodnaviria</taxon>
        <taxon>Heunggongvirae</taxon>
        <taxon>Uroviricota</taxon>
        <taxon>Caudoviricetes</taxon>
        <taxon>Andregratiavirinae</taxon>
        <taxon>Haetaevirus</taxon>
        <taxon>Haetaevirus PBC2</taxon>
    </lineage>
</organism>
<dbReference type="Proteomes" id="UP000223102">
    <property type="component" value="Segment"/>
</dbReference>
<sequence length="202" mass="24049">MAHWVDTYPHDVYASVLLLDGKIYNWKIGNRYWESPFNVKMRYADFDKIDRMEVHHTSFTVNNSTEHSYAFEVLSRKWFKQWDIHEDRLGAPPYDENVKMHLYEIKVTHVAPKDHLVSTDEFVIAKSHMDVFNHLYKEHWKDYYWDKETIEAVLEGQGEDALGNDWGDAYYGVTERNWVLFKENLTKEQIRTLVDLGVATIV</sequence>
<gene>
    <name evidence="1" type="ORF">PBC2_100</name>
</gene>
<reference evidence="1 2" key="1">
    <citation type="submission" date="2015-06" db="EMBL/GenBank/DDBJ databases">
        <title>Complete genome sequence of Bacillus cereus phage PBC2.</title>
        <authorList>
            <person name="Kong M."/>
            <person name="Ryu S."/>
        </authorList>
    </citation>
    <scope>NUCLEOTIDE SEQUENCE [LARGE SCALE GENOMIC DNA]</scope>
</reference>
<keyword evidence="2" id="KW-1185">Reference proteome</keyword>
<dbReference type="EMBL" id="KT070867">
    <property type="protein sequence ID" value="AKQ08415.1"/>
    <property type="molecule type" value="Genomic_DNA"/>
</dbReference>
<accession>A0A218KBY3</accession>